<keyword evidence="5" id="KW-1185">Reference proteome</keyword>
<dbReference type="GO" id="GO:0016887">
    <property type="term" value="F:ATP hydrolysis activity"/>
    <property type="evidence" value="ECO:0007669"/>
    <property type="project" value="InterPro"/>
</dbReference>
<dbReference type="InterPro" id="IPR058680">
    <property type="entry name" value="NBD_SMAX1-like"/>
</dbReference>
<dbReference type="GeneID" id="109002236"/>
<sequence length="1100" mass="121432">MPTPVSAARQCLTEEAARVLDDAVAVARRRSHAQTTSLHAISALLALPSSVLRDACARARSGAYSPRLQFRALELSVGVSLDRLPSSSKALEEPPVSNSLMAAIKRSQANQRRHPESCHLHHQIIQGQQQTTSLLKVELKHFILSILDDPIVSRVLGEAGFRSCDIKIAIIHPPVSRFSRTRFPPVFLCNLTDSDPVQRSFSLEVSGDENSRRIAQVLLKKTGKNPLLVGACAIDALRSFTECINKGKGSSLPAELAGLSVSSAENDISEFVNGGGSEDKLGLKFKELGSAAEQCSGPGIVVNFGDLKALIEDSVSGAAVSFVVSQLTRLLELHGEKLWLMGAAGTNETYLKLLGRFPSIQEEWDLHPLPITSLPFNDGFCSKSSLMGSFVPFGGFFSTTSDFRIPLSRTNQSFTRCKLCTEKYEREAALIQKGGSTSSVADQYSESLPSWLRMAELDAEKVVDVAKTTDDPATLNAKILQLQKKWNDICWRIHQVPPPKLDISHARFQVPSAEDFLLNANRKEGSSKDSSVIKSQYANSSSSMPTDFQKVFPFEQDIQIPVASAAENRNFQSELLDKVSKSQQIEMKSPWFARYPTPNLSLPPDRASSSPVTSVTTDLGLGTLYASASQEPDSSKISGDKECLQNFSGSVSAEFDAVSENTSHQVARSSSCSGPNMGGQSDLRDFKSLRRFLAEKVCWQDEAICSISKAISCCRSGNGRHHGSSLRGDIWLTFLGPDKVGKKRIASALAELMFGTKESLISVDLGFQDRVYQSNSIFEHHEFECSGMNFRGKTVIDYIAGELRKKPHSVVFLQNVDKADNLAQRSLSQAIRTGKFADSYGREISINNMIFVIASMITKGDRTFPSSKEPKEFPEEIILKARRYQMQILMECIAGDSDRSNGMNVRVTPRKGTLNPKSVNKRRLTETCDSMVQGEIFEMPKRPHKLSRSYLDLNLPVDDLEDIDYGDCDSDSISENSETWLEELFDQVDENVDFKSFNFDALAGKIVKDISLKFQRSLGTKVVLEIDYEVMVQMLAAAWLSDRNRAVEEWVEQVLCRSLAEARQKYHLTAQSVLKLVTCEGTFVEEQAPGACLPARINLN</sequence>
<dbReference type="GO" id="GO:0044183">
    <property type="term" value="F:protein folding chaperone"/>
    <property type="evidence" value="ECO:0000318"/>
    <property type="project" value="GO_Central"/>
</dbReference>
<dbReference type="InterPro" id="IPR051650">
    <property type="entry name" value="SL_signaling_regulator"/>
</dbReference>
<dbReference type="PANTHER" id="PTHR43572:SF38">
    <property type="entry name" value="PROTEIN SMAX1-LIKE 6"/>
    <property type="match status" value="1"/>
</dbReference>
<dbReference type="Gramene" id="Jr14_09000_p1">
    <property type="protein sequence ID" value="cds.Jr14_09000_p1"/>
    <property type="gene ID" value="Jr14_09000"/>
</dbReference>
<proteinExistence type="inferred from homology"/>
<dbReference type="PANTHER" id="PTHR43572">
    <property type="entry name" value="CHAPERONE PROTEIN CLPD, CHLOROPLASTIC"/>
    <property type="match status" value="1"/>
</dbReference>
<comment type="similarity">
    <text evidence="1">Belongs to the ClpA/ClpB family.</text>
</comment>
<dbReference type="GO" id="GO:0005524">
    <property type="term" value="F:ATP binding"/>
    <property type="evidence" value="ECO:0007669"/>
    <property type="project" value="InterPro"/>
</dbReference>
<reference evidence="6" key="1">
    <citation type="submission" date="2025-08" db="UniProtKB">
        <authorList>
            <consortium name="RefSeq"/>
        </authorList>
    </citation>
    <scope>IDENTIFICATION</scope>
    <source>
        <tissue evidence="6">Leaves</tissue>
    </source>
</reference>
<evidence type="ECO:0000313" key="6">
    <source>
        <dbReference type="RefSeq" id="XP_018835435.1"/>
    </source>
</evidence>
<dbReference type="AlphaFoldDB" id="A0A2I4FUW6"/>
<protein>
    <submittedName>
        <fullName evidence="6">Protein SMAX1-LIKE 6-like</fullName>
    </submittedName>
</protein>
<keyword evidence="2" id="KW-0677">Repeat</keyword>
<dbReference type="RefSeq" id="XP_018835435.1">
    <property type="nucleotide sequence ID" value="XM_018979890.2"/>
</dbReference>
<dbReference type="InterPro" id="IPR027417">
    <property type="entry name" value="P-loop_NTPase"/>
</dbReference>
<dbReference type="InterPro" id="IPR003959">
    <property type="entry name" value="ATPase_AAA_core"/>
</dbReference>
<evidence type="ECO:0000256" key="3">
    <source>
        <dbReference type="ARBA" id="ARBA00023015"/>
    </source>
</evidence>
<evidence type="ECO:0000256" key="4">
    <source>
        <dbReference type="ARBA" id="ARBA00023163"/>
    </source>
</evidence>
<dbReference type="CDD" id="cd19499">
    <property type="entry name" value="RecA-like_ClpB_Hsp104-like"/>
    <property type="match status" value="1"/>
</dbReference>
<keyword evidence="3" id="KW-0805">Transcription regulation</keyword>
<dbReference type="SUPFAM" id="SSF52540">
    <property type="entry name" value="P-loop containing nucleoside triphosphate hydrolases"/>
    <property type="match status" value="1"/>
</dbReference>
<evidence type="ECO:0000256" key="2">
    <source>
        <dbReference type="ARBA" id="ARBA00022737"/>
    </source>
</evidence>
<accession>A0A2I4FUW6</accession>
<dbReference type="PROSITE" id="PS51903">
    <property type="entry name" value="CLP_R"/>
    <property type="match status" value="1"/>
</dbReference>
<dbReference type="KEGG" id="jre:109002236"/>
<dbReference type="GO" id="GO:0005634">
    <property type="term" value="C:nucleus"/>
    <property type="evidence" value="ECO:0000318"/>
    <property type="project" value="GO_Central"/>
</dbReference>
<organism evidence="5 6">
    <name type="scientific">Juglans regia</name>
    <name type="common">English walnut</name>
    <dbReference type="NCBI Taxonomy" id="51240"/>
    <lineage>
        <taxon>Eukaryota</taxon>
        <taxon>Viridiplantae</taxon>
        <taxon>Streptophyta</taxon>
        <taxon>Embryophyta</taxon>
        <taxon>Tracheophyta</taxon>
        <taxon>Spermatophyta</taxon>
        <taxon>Magnoliopsida</taxon>
        <taxon>eudicotyledons</taxon>
        <taxon>Gunneridae</taxon>
        <taxon>Pentapetalae</taxon>
        <taxon>rosids</taxon>
        <taxon>fabids</taxon>
        <taxon>Fagales</taxon>
        <taxon>Juglandaceae</taxon>
        <taxon>Juglans</taxon>
    </lineage>
</organism>
<dbReference type="Pfam" id="PF23569">
    <property type="entry name" value="NBD_SMAX1"/>
    <property type="match status" value="1"/>
</dbReference>
<dbReference type="Pfam" id="PF02861">
    <property type="entry name" value="Clp_N"/>
    <property type="match status" value="1"/>
</dbReference>
<keyword evidence="4" id="KW-0804">Transcription</keyword>
<dbReference type="OrthoDB" id="1723324at2759"/>
<dbReference type="Pfam" id="PF26587">
    <property type="entry name" value="AAA_lid_SMAX1"/>
    <property type="match status" value="1"/>
</dbReference>
<dbReference type="Gene3D" id="1.10.1780.10">
    <property type="entry name" value="Clp, N-terminal domain"/>
    <property type="match status" value="1"/>
</dbReference>
<evidence type="ECO:0000256" key="1">
    <source>
        <dbReference type="ARBA" id="ARBA00008675"/>
    </source>
</evidence>
<dbReference type="InterPro" id="IPR058954">
    <property type="entry name" value="AAA_lid_SMAX1"/>
</dbReference>
<dbReference type="InterPro" id="IPR004176">
    <property type="entry name" value="Clp_R_N"/>
</dbReference>
<dbReference type="Proteomes" id="UP000235220">
    <property type="component" value="Chromosome 14"/>
</dbReference>
<evidence type="ECO:0000313" key="5">
    <source>
        <dbReference type="Proteomes" id="UP000235220"/>
    </source>
</evidence>
<name>A0A2I4FUW6_JUGRE</name>
<dbReference type="Gene3D" id="3.40.50.300">
    <property type="entry name" value="P-loop containing nucleotide triphosphate hydrolases"/>
    <property type="match status" value="1"/>
</dbReference>
<dbReference type="Pfam" id="PF07724">
    <property type="entry name" value="AAA_2"/>
    <property type="match status" value="1"/>
</dbReference>
<dbReference type="InterPro" id="IPR036628">
    <property type="entry name" value="Clp_N_dom_sf"/>
</dbReference>
<dbReference type="FunCoup" id="A0A2I4FUW6">
    <property type="interactions" value="2319"/>
</dbReference>
<dbReference type="SUPFAM" id="SSF81923">
    <property type="entry name" value="Double Clp-N motif"/>
    <property type="match status" value="1"/>
</dbReference>
<dbReference type="STRING" id="51240.A0A2I4FUW6"/>
<gene>
    <name evidence="6" type="primary">LOC109002236</name>
</gene>